<dbReference type="RefSeq" id="WP_121839118.1">
    <property type="nucleotide sequence ID" value="NZ_ML014779.1"/>
</dbReference>
<dbReference type="Proteomes" id="UP000281474">
    <property type="component" value="Unassembled WGS sequence"/>
</dbReference>
<dbReference type="Pfam" id="PF11399">
    <property type="entry name" value="DUF3192"/>
    <property type="match status" value="1"/>
</dbReference>
<accession>A0A3L8PWG3</accession>
<dbReference type="AlphaFoldDB" id="A0A3L8PWG3"/>
<name>A0A3L8PWG3_9GAMM</name>
<keyword evidence="1" id="KW-0812">Transmembrane</keyword>
<evidence type="ECO:0000313" key="3">
    <source>
        <dbReference type="Proteomes" id="UP000281474"/>
    </source>
</evidence>
<proteinExistence type="predicted"/>
<sequence>MKSKVPIIIGIGFAVYTVFVAIAVTNYEPTIADMDWEDRQAHNQGALTQLSLGQHIETVRSKLGAADFSEAKTSDDKKMLVLFYRTHHGKSDGKTTKDECTPLLFVDDHLVAWGPDTYKQYLDAKLTI</sequence>
<keyword evidence="1" id="KW-0472">Membrane</keyword>
<reference evidence="2 3" key="1">
    <citation type="submission" date="2018-09" db="EMBL/GenBank/DDBJ databases">
        <title>Phylogeny of the Shewanellaceae, and recommendation for two new genera, Pseudoshewanella and Parashewanella.</title>
        <authorList>
            <person name="Wang G."/>
        </authorList>
    </citation>
    <scope>NUCLEOTIDE SEQUENCE [LARGE SCALE GENOMIC DNA]</scope>
    <source>
        <strain evidence="2 3">C51</strain>
    </source>
</reference>
<feature type="transmembrane region" description="Helical" evidence="1">
    <location>
        <begin position="7"/>
        <end position="27"/>
    </location>
</feature>
<keyword evidence="1" id="KW-1133">Transmembrane helix</keyword>
<organism evidence="2 3">
    <name type="scientific">Parashewanella curva</name>
    <dbReference type="NCBI Taxonomy" id="2338552"/>
    <lineage>
        <taxon>Bacteria</taxon>
        <taxon>Pseudomonadati</taxon>
        <taxon>Pseudomonadota</taxon>
        <taxon>Gammaproteobacteria</taxon>
        <taxon>Alteromonadales</taxon>
        <taxon>Shewanellaceae</taxon>
        <taxon>Parashewanella</taxon>
    </lineage>
</organism>
<keyword evidence="3" id="KW-1185">Reference proteome</keyword>
<comment type="caution">
    <text evidence="2">The sequence shown here is derived from an EMBL/GenBank/DDBJ whole genome shotgun (WGS) entry which is preliminary data.</text>
</comment>
<evidence type="ECO:0000313" key="2">
    <source>
        <dbReference type="EMBL" id="RLV59631.1"/>
    </source>
</evidence>
<dbReference type="OrthoDB" id="6399368at2"/>
<dbReference type="InterPro" id="IPR021534">
    <property type="entry name" value="DUF3192"/>
</dbReference>
<dbReference type="EMBL" id="QZEI01000030">
    <property type="protein sequence ID" value="RLV59631.1"/>
    <property type="molecule type" value="Genomic_DNA"/>
</dbReference>
<gene>
    <name evidence="2" type="ORF">D5018_11340</name>
</gene>
<evidence type="ECO:0000256" key="1">
    <source>
        <dbReference type="SAM" id="Phobius"/>
    </source>
</evidence>
<protein>
    <submittedName>
        <fullName evidence="2">DUF3192 domain-containing protein</fullName>
    </submittedName>
</protein>